<evidence type="ECO:0000313" key="2">
    <source>
        <dbReference type="Proteomes" id="UP000234498"/>
    </source>
</evidence>
<evidence type="ECO:0000313" key="1">
    <source>
        <dbReference type="EMBL" id="SMX70467.1"/>
    </source>
</evidence>
<sequence length="40" mass="4094">MTIAPFGTVPKSVKSALTAEAEAIGALREADAVDIEFASD</sequence>
<name>A0A2H1I5J2_BRELN</name>
<reference evidence="1 2" key="1">
    <citation type="submission" date="2017-03" db="EMBL/GenBank/DDBJ databases">
        <authorList>
            <person name="Afonso C.L."/>
            <person name="Miller P.J."/>
            <person name="Scott M.A."/>
            <person name="Spackman E."/>
            <person name="Goraichik I."/>
            <person name="Dimitrov K.M."/>
            <person name="Suarez D.L."/>
            <person name="Swayne D.E."/>
        </authorList>
    </citation>
    <scope>NUCLEOTIDE SEQUENCE [LARGE SCALE GENOMIC DNA]</scope>
    <source>
        <strain evidence="1 2">Mu101</strain>
    </source>
</reference>
<organism evidence="1 2">
    <name type="scientific">Brevibacterium linens</name>
    <dbReference type="NCBI Taxonomy" id="1703"/>
    <lineage>
        <taxon>Bacteria</taxon>
        <taxon>Bacillati</taxon>
        <taxon>Actinomycetota</taxon>
        <taxon>Actinomycetes</taxon>
        <taxon>Micrococcales</taxon>
        <taxon>Brevibacteriaceae</taxon>
        <taxon>Brevibacterium</taxon>
    </lineage>
</organism>
<protein>
    <submittedName>
        <fullName evidence="1">Uncharacterized protein</fullName>
    </submittedName>
</protein>
<dbReference type="Proteomes" id="UP000234498">
    <property type="component" value="Unassembled WGS sequence"/>
</dbReference>
<dbReference type="EMBL" id="FXZA01000002">
    <property type="protein sequence ID" value="SMX70467.1"/>
    <property type="molecule type" value="Genomic_DNA"/>
</dbReference>
<accession>A0A2H1I5J2</accession>
<dbReference type="AlphaFoldDB" id="A0A2H1I5J2"/>
<gene>
    <name evidence="1" type="ORF">BLIN101_00866</name>
</gene>
<dbReference type="RefSeq" id="WP_257904165.1">
    <property type="nucleotide sequence ID" value="NZ_FXZA01000002.1"/>
</dbReference>
<proteinExistence type="predicted"/>